<dbReference type="AlphaFoldDB" id="A0A1W6TS51"/>
<dbReference type="EMBL" id="CP017902">
    <property type="protein sequence ID" value="ARP18672.1"/>
    <property type="molecule type" value="Genomic_DNA"/>
</dbReference>
<gene>
    <name evidence="1" type="ORF">K05K4_18380</name>
</gene>
<name>A0A1W6TS51_VIBAL</name>
<reference evidence="1" key="1">
    <citation type="submission" date="2016-10" db="EMBL/GenBank/DDBJ databases">
        <title>The High Quality Genome of Vibrio alginolyticus K01M1.</title>
        <authorList>
            <person name="Wendling C."/>
            <person name="Chibani C.M."/>
            <person name="Hertel R."/>
            <person name="Sproer C."/>
            <person name="Bunk B."/>
            <person name="Overmann J."/>
            <person name="Roth O."/>
            <person name="Liesegang H."/>
        </authorList>
    </citation>
    <scope>NUCLEOTIDE SEQUENCE</scope>
    <source>
        <strain evidence="1">K05K4</strain>
    </source>
</reference>
<proteinExistence type="predicted"/>
<organism evidence="1">
    <name type="scientific">Vibrio alginolyticus</name>
    <dbReference type="NCBI Taxonomy" id="663"/>
    <lineage>
        <taxon>Bacteria</taxon>
        <taxon>Pseudomonadati</taxon>
        <taxon>Pseudomonadota</taxon>
        <taxon>Gammaproteobacteria</taxon>
        <taxon>Vibrionales</taxon>
        <taxon>Vibrionaceae</taxon>
        <taxon>Vibrio</taxon>
    </lineage>
</organism>
<accession>A0A1W6TS51</accession>
<evidence type="ECO:0000313" key="1">
    <source>
        <dbReference type="EMBL" id="ARP18672.1"/>
    </source>
</evidence>
<sequence>MNYYIIGSKYGNQSSGFDDILPLMLKKGVIATGFNWYEDMQEFVGKTHEVIITHLKEKAESKESYYTLKHFLNLKPGDLVAVKIHSAPSGKQARLVIGAYAIVKGVDFPVYKHCDELGHTIEVDFIETGLDYELPFGYGQTIHKVEDLERIKPIFGCYSYEVAKPESDGSQLHLKNTDDVIVESTAGYVSSRAHNKIQNLLADELVETHGLECVKVEKNFIDVLVELEDKFILYEVKSYFSPDRCIREALGQVLQYGHILKARSGKAVEYVVVGPSTVDDSEDSYYTYISNTLKETFTYKRVFA</sequence>
<protein>
    <submittedName>
        <fullName evidence="1">Uncharacterized protein</fullName>
    </submittedName>
</protein>
<dbReference type="RefSeq" id="WP_054730804.1">
    <property type="nucleotide sequence ID" value="NZ_CP017889.1"/>
</dbReference>